<dbReference type="SUPFAM" id="SSF56112">
    <property type="entry name" value="Protein kinase-like (PK-like)"/>
    <property type="match status" value="1"/>
</dbReference>
<dbReference type="EMBL" id="JALJOV010001130">
    <property type="protein sequence ID" value="KAK9853857.1"/>
    <property type="molecule type" value="Genomic_DNA"/>
</dbReference>
<keyword evidence="3" id="KW-1185">Reference proteome</keyword>
<gene>
    <name evidence="2" type="ORF">WJX84_003776</name>
</gene>
<dbReference type="InterPro" id="IPR001245">
    <property type="entry name" value="Ser-Thr/Tyr_kinase_cat_dom"/>
</dbReference>
<dbReference type="PANTHER" id="PTHR44329">
    <property type="entry name" value="SERINE/THREONINE-PROTEIN KINASE TNNI3K-RELATED"/>
    <property type="match status" value="1"/>
</dbReference>
<dbReference type="Gene3D" id="1.10.510.10">
    <property type="entry name" value="Transferase(Phosphotransferase) domain 1"/>
    <property type="match status" value="1"/>
</dbReference>
<dbReference type="Proteomes" id="UP001485043">
    <property type="component" value="Unassembled WGS sequence"/>
</dbReference>
<dbReference type="InterPro" id="IPR000719">
    <property type="entry name" value="Prot_kinase_dom"/>
</dbReference>
<dbReference type="PROSITE" id="PS50011">
    <property type="entry name" value="PROTEIN_KINASE_DOM"/>
    <property type="match status" value="1"/>
</dbReference>
<dbReference type="GO" id="GO:0005524">
    <property type="term" value="F:ATP binding"/>
    <property type="evidence" value="ECO:0007669"/>
    <property type="project" value="InterPro"/>
</dbReference>
<dbReference type="InterPro" id="IPR051681">
    <property type="entry name" value="Ser/Thr_Kinases-Pseudokinases"/>
</dbReference>
<proteinExistence type="predicted"/>
<evidence type="ECO:0000313" key="3">
    <source>
        <dbReference type="Proteomes" id="UP001485043"/>
    </source>
</evidence>
<accession>A0AAW1SQM8</accession>
<name>A0AAW1SQM8_9CHLO</name>
<dbReference type="InterPro" id="IPR011009">
    <property type="entry name" value="Kinase-like_dom_sf"/>
</dbReference>
<dbReference type="Pfam" id="PF07714">
    <property type="entry name" value="PK_Tyr_Ser-Thr"/>
    <property type="match status" value="1"/>
</dbReference>
<dbReference type="PRINTS" id="PR00109">
    <property type="entry name" value="TYRKINASE"/>
</dbReference>
<dbReference type="GO" id="GO:0004674">
    <property type="term" value="F:protein serine/threonine kinase activity"/>
    <property type="evidence" value="ECO:0007669"/>
    <property type="project" value="TreeGrafter"/>
</dbReference>
<dbReference type="PANTHER" id="PTHR44329:SF214">
    <property type="entry name" value="PROTEIN KINASE DOMAIN-CONTAINING PROTEIN"/>
    <property type="match status" value="1"/>
</dbReference>
<organism evidence="2 3">
    <name type="scientific">Apatococcus fuscideae</name>
    <dbReference type="NCBI Taxonomy" id="2026836"/>
    <lineage>
        <taxon>Eukaryota</taxon>
        <taxon>Viridiplantae</taxon>
        <taxon>Chlorophyta</taxon>
        <taxon>core chlorophytes</taxon>
        <taxon>Trebouxiophyceae</taxon>
        <taxon>Chlorellales</taxon>
        <taxon>Chlorellaceae</taxon>
        <taxon>Apatococcus</taxon>
    </lineage>
</organism>
<evidence type="ECO:0000313" key="2">
    <source>
        <dbReference type="EMBL" id="KAK9853857.1"/>
    </source>
</evidence>
<evidence type="ECO:0000259" key="1">
    <source>
        <dbReference type="PROSITE" id="PS50011"/>
    </source>
</evidence>
<comment type="caution">
    <text evidence="2">The sequence shown here is derived from an EMBL/GenBank/DDBJ whole genome shotgun (WGS) entry which is preliminary data.</text>
</comment>
<dbReference type="Gene3D" id="3.30.200.20">
    <property type="entry name" value="Phosphorylase Kinase, domain 1"/>
    <property type="match status" value="1"/>
</dbReference>
<dbReference type="AlphaFoldDB" id="A0AAW1SQM8"/>
<reference evidence="2 3" key="1">
    <citation type="journal article" date="2024" name="Nat. Commun.">
        <title>Phylogenomics reveals the evolutionary origins of lichenization in chlorophyte algae.</title>
        <authorList>
            <person name="Puginier C."/>
            <person name="Libourel C."/>
            <person name="Otte J."/>
            <person name="Skaloud P."/>
            <person name="Haon M."/>
            <person name="Grisel S."/>
            <person name="Petersen M."/>
            <person name="Berrin J.G."/>
            <person name="Delaux P.M."/>
            <person name="Dal Grande F."/>
            <person name="Keller J."/>
        </authorList>
    </citation>
    <scope>NUCLEOTIDE SEQUENCE [LARGE SCALE GENOMIC DNA]</scope>
    <source>
        <strain evidence="2 3">SAG 2523</strain>
    </source>
</reference>
<feature type="domain" description="Protein kinase" evidence="1">
    <location>
        <begin position="101"/>
        <end position="389"/>
    </location>
</feature>
<protein>
    <recommendedName>
        <fullName evidence="1">Protein kinase domain-containing protein</fullName>
    </recommendedName>
</protein>
<sequence length="398" mass="43592">MQQQDIDGEVLLQDAALQSLKKKTQKDIEIGAAVKAKGSLKAFNITFKQHNGDLDGSSVPIGIPSFAWPAPKLWGPHFSTPPQAPAAVHDGDHGGHLHRRRPSAPCWAKASFGKVFRGTWQNETVAVKILEKVLQPEDRKGGLDHIQHSLEATLGVGLDHPRLSRPWDNEPCVLESWILLEYCGKGSLLDALFKGWLRTERSLLDGAPDFHMVLATALDIATALEYLHAANILHGDLTCNNTMLQGCSTDPRGFVAKVGDFGLSRLMDKESDSLETCTHGTVTHMPPELLMDGRLSRATDVYSFGVILWEIYTARRAFAGLMSHQIFLKITTEGLQLPFPAATPPAYSALAERCRANVDTERPSFTEIVEALREMQSGPDLQQSIQPFAVLALSGPPP</sequence>